<keyword evidence="3 8" id="KW-0812">Transmembrane</keyword>
<dbReference type="AlphaFoldDB" id="A0A5R8K937"/>
<protein>
    <submittedName>
        <fullName evidence="9">Uncharacterized protein</fullName>
    </submittedName>
</protein>
<dbReference type="EMBL" id="VAUV01000019">
    <property type="protein sequence ID" value="TLD68826.1"/>
    <property type="molecule type" value="Genomic_DNA"/>
</dbReference>
<dbReference type="GO" id="GO:0071763">
    <property type="term" value="P:nuclear membrane organization"/>
    <property type="evidence" value="ECO:0007669"/>
    <property type="project" value="TreeGrafter"/>
</dbReference>
<keyword evidence="4" id="KW-0256">Endoplasmic reticulum</keyword>
<feature type="transmembrane region" description="Helical" evidence="8">
    <location>
        <begin position="20"/>
        <end position="40"/>
    </location>
</feature>
<gene>
    <name evidence="9" type="ORF">FEM03_21065</name>
</gene>
<evidence type="ECO:0000256" key="1">
    <source>
        <dbReference type="ARBA" id="ARBA00004127"/>
    </source>
</evidence>
<evidence type="ECO:0000256" key="3">
    <source>
        <dbReference type="ARBA" id="ARBA00022692"/>
    </source>
</evidence>
<dbReference type="PANTHER" id="PTHR13416">
    <property type="match status" value="1"/>
</dbReference>
<keyword evidence="5 8" id="KW-1133">Transmembrane helix</keyword>
<evidence type="ECO:0000313" key="10">
    <source>
        <dbReference type="Proteomes" id="UP000306196"/>
    </source>
</evidence>
<feature type="region of interest" description="Disordered" evidence="7">
    <location>
        <begin position="114"/>
        <end position="134"/>
    </location>
</feature>
<evidence type="ECO:0000256" key="6">
    <source>
        <dbReference type="ARBA" id="ARBA00023136"/>
    </source>
</evidence>
<evidence type="ECO:0000256" key="2">
    <source>
        <dbReference type="ARBA" id="ARBA00004586"/>
    </source>
</evidence>
<organism evidence="9 10">
    <name type="scientific">Phragmitibacter flavus</name>
    <dbReference type="NCBI Taxonomy" id="2576071"/>
    <lineage>
        <taxon>Bacteria</taxon>
        <taxon>Pseudomonadati</taxon>
        <taxon>Verrucomicrobiota</taxon>
        <taxon>Verrucomicrobiia</taxon>
        <taxon>Verrucomicrobiales</taxon>
        <taxon>Verrucomicrobiaceae</taxon>
        <taxon>Phragmitibacter</taxon>
    </lineage>
</organism>
<evidence type="ECO:0000256" key="4">
    <source>
        <dbReference type="ARBA" id="ARBA00022824"/>
    </source>
</evidence>
<feature type="transmembrane region" description="Helical" evidence="8">
    <location>
        <begin position="296"/>
        <end position="320"/>
    </location>
</feature>
<dbReference type="OrthoDB" id="273988at2"/>
<evidence type="ECO:0000256" key="5">
    <source>
        <dbReference type="ARBA" id="ARBA00022989"/>
    </source>
</evidence>
<name>A0A5R8K937_9BACT</name>
<dbReference type="InterPro" id="IPR012430">
    <property type="entry name" value="TMEM43_fam"/>
</dbReference>
<dbReference type="PANTHER" id="PTHR13416:SF2">
    <property type="entry name" value="TRANSMEMBRANE PROTEIN 43"/>
    <property type="match status" value="1"/>
</dbReference>
<dbReference type="GO" id="GO:0012505">
    <property type="term" value="C:endomembrane system"/>
    <property type="evidence" value="ECO:0007669"/>
    <property type="project" value="UniProtKB-SubCell"/>
</dbReference>
<dbReference type="GO" id="GO:0006629">
    <property type="term" value="P:lipid metabolic process"/>
    <property type="evidence" value="ECO:0007669"/>
    <property type="project" value="TreeGrafter"/>
</dbReference>
<dbReference type="Proteomes" id="UP000306196">
    <property type="component" value="Unassembled WGS sequence"/>
</dbReference>
<feature type="transmembrane region" description="Helical" evidence="8">
    <location>
        <begin position="357"/>
        <end position="377"/>
    </location>
</feature>
<comment type="caution">
    <text evidence="9">The sequence shown here is derived from an EMBL/GenBank/DDBJ whole genome shotgun (WGS) entry which is preliminary data.</text>
</comment>
<keyword evidence="6 8" id="KW-0472">Membrane</keyword>
<evidence type="ECO:0000313" key="9">
    <source>
        <dbReference type="EMBL" id="TLD68826.1"/>
    </source>
</evidence>
<keyword evidence="10" id="KW-1185">Reference proteome</keyword>
<accession>A0A5R8K937</accession>
<proteinExistence type="predicted"/>
<feature type="transmembrane region" description="Helical" evidence="8">
    <location>
        <begin position="332"/>
        <end position="352"/>
    </location>
</feature>
<dbReference type="RefSeq" id="WP_138088286.1">
    <property type="nucleotide sequence ID" value="NZ_VAUV01000019.1"/>
</dbReference>
<comment type="subcellular location">
    <subcellularLocation>
        <location evidence="1">Endomembrane system</location>
        <topology evidence="1">Multi-pass membrane protein</topology>
    </subcellularLocation>
    <subcellularLocation>
        <location evidence="2">Endoplasmic reticulum membrane</location>
    </subcellularLocation>
</comment>
<evidence type="ECO:0000256" key="7">
    <source>
        <dbReference type="SAM" id="MobiDB-lite"/>
    </source>
</evidence>
<reference evidence="9 10" key="1">
    <citation type="submission" date="2019-05" db="EMBL/GenBank/DDBJ databases">
        <title>Verrucobacter flavum gen. nov., sp. nov. a new member of the family Verrucomicrobiaceae.</title>
        <authorList>
            <person name="Szuroczki S."/>
            <person name="Abbaszade G."/>
            <person name="Szabo A."/>
            <person name="Felfoldi T."/>
            <person name="Schumann P."/>
            <person name="Boka K."/>
            <person name="Keki Z."/>
            <person name="Toumi M."/>
            <person name="Toth E."/>
        </authorList>
    </citation>
    <scope>NUCLEOTIDE SEQUENCE [LARGE SCALE GENOMIC DNA]</scope>
    <source>
        <strain evidence="9 10">MG-N-17</strain>
    </source>
</reference>
<sequence length="387" mass="41935">MSGPGGFLSNLSWFERLRSSFAGVLVGLLLMVIALPMLWFNEGRAVKRAKSLKEGSGAVVAVDHGQVDGANEGKLVHVSGPATTTVALVDEVFGVTQQGLRLVREVEMYQWRENSRAGSSSQEEGSDEKTKSGKRYGYEKVWSDSLIRSAEFDHVEGHENPTQMRYRAEKWLAGDAMLGAFRLPVGLVEKVPGMEKLWVTEGDVTWEGGDVKFADGMVYLGASVTEPKVGDLRVGWSVVRTGEVSVVAKQVGGSFSPYGTRSGSDVELVERGRLSAEAMFTRAEEQNKTLTWGMRFAGFLMMFGGVALVFRPLAVVGHLIPLVGRLMDAGLTLFAGVMAAVVSLLVMALAWIAYRPVLAVLLILCALGLLYGATKYFEKHGPPKLIG</sequence>
<evidence type="ECO:0000256" key="8">
    <source>
        <dbReference type="SAM" id="Phobius"/>
    </source>
</evidence>
<dbReference type="Pfam" id="PF07787">
    <property type="entry name" value="TMEM43"/>
    <property type="match status" value="1"/>
</dbReference>